<reference evidence="1 2" key="2">
    <citation type="submission" date="2017-10" db="EMBL/GenBank/DDBJ databases">
        <title>Genome analyses suggest a sexual origin of heterokaryosis in a supposedly ancient asexual fungus.</title>
        <authorList>
            <person name="Corradi N."/>
            <person name="Sedzielewska K."/>
            <person name="Noel J."/>
            <person name="Charron P."/>
            <person name="Farinelli L."/>
            <person name="Marton T."/>
            <person name="Kruger M."/>
            <person name="Pelin A."/>
            <person name="Brachmann A."/>
            <person name="Corradi N."/>
        </authorList>
    </citation>
    <scope>NUCLEOTIDE SEQUENCE [LARGE SCALE GENOMIC DNA]</scope>
    <source>
        <strain evidence="1 2">A1</strain>
    </source>
</reference>
<sequence>MLKNIKTKRVIYDYQETEEINKEFFDQTLINSVEMWHEDWPIQDKWEFHKRNLIENKEKFIKKKEIITSVNPRTTEVVEQRFTFHNFFKKFKKEIRKNEIKTKLENIPMKIEDEMGAVERHCNDLNTNQRRMIDSITEKEIKKIHIDMLLIKNNNNEDILITDTEDINSKNRQVEIFDDWINEYISKDNIQ</sequence>
<evidence type="ECO:0000313" key="2">
    <source>
        <dbReference type="Proteomes" id="UP000232688"/>
    </source>
</evidence>
<evidence type="ECO:0000313" key="1">
    <source>
        <dbReference type="EMBL" id="PKC57076.1"/>
    </source>
</evidence>
<name>A0A2N0R195_9GLOM</name>
<protein>
    <submittedName>
        <fullName evidence="1">Uncharacterized protein</fullName>
    </submittedName>
</protein>
<dbReference type="EMBL" id="LLXH01001934">
    <property type="protein sequence ID" value="PKC57076.1"/>
    <property type="molecule type" value="Genomic_DNA"/>
</dbReference>
<accession>A0A2N0R195</accession>
<reference evidence="1 2" key="1">
    <citation type="submission" date="2017-10" db="EMBL/GenBank/DDBJ databases">
        <title>Extensive intraspecific genome diversity in a model arbuscular mycorrhizal fungus.</title>
        <authorList>
            <person name="Chen E.C.H."/>
            <person name="Morin E."/>
            <person name="Baudet D."/>
            <person name="Noel J."/>
            <person name="Ndikumana S."/>
            <person name="Charron P."/>
            <person name="St-Onge C."/>
            <person name="Giorgi J."/>
            <person name="Grigoriev I.V."/>
            <person name="Roux C."/>
            <person name="Martin F.M."/>
            <person name="Corradi N."/>
        </authorList>
    </citation>
    <scope>NUCLEOTIDE SEQUENCE [LARGE SCALE GENOMIC DNA]</scope>
    <source>
        <strain evidence="1 2">A1</strain>
    </source>
</reference>
<proteinExistence type="predicted"/>
<organism evidence="1 2">
    <name type="scientific">Rhizophagus irregularis</name>
    <dbReference type="NCBI Taxonomy" id="588596"/>
    <lineage>
        <taxon>Eukaryota</taxon>
        <taxon>Fungi</taxon>
        <taxon>Fungi incertae sedis</taxon>
        <taxon>Mucoromycota</taxon>
        <taxon>Glomeromycotina</taxon>
        <taxon>Glomeromycetes</taxon>
        <taxon>Glomerales</taxon>
        <taxon>Glomeraceae</taxon>
        <taxon>Rhizophagus</taxon>
    </lineage>
</organism>
<dbReference type="AlphaFoldDB" id="A0A2N0R195"/>
<gene>
    <name evidence="1" type="ORF">RhiirA1_473056</name>
</gene>
<dbReference type="Proteomes" id="UP000232688">
    <property type="component" value="Unassembled WGS sequence"/>
</dbReference>
<comment type="caution">
    <text evidence="1">The sequence shown here is derived from an EMBL/GenBank/DDBJ whole genome shotgun (WGS) entry which is preliminary data.</text>
</comment>
<dbReference type="VEuPathDB" id="FungiDB:RhiirA1_473056"/>